<sequence>MGYILILRRITQSMAHACTDVALVSITHLYMRSVKLKAAKECHRDLFLVPKRGISSPQRCLNIYMVYSMGKIDICTEQIFNDARGKSNLGCILTHSWQIILRWCYFR</sequence>
<reference evidence="1" key="1">
    <citation type="submission" date="2016-01" db="EMBL/GenBank/DDBJ databases">
        <title>Reference transcriptome for the parasite Schistocephalus solidus: insights into the molecular evolution of parasitism.</title>
        <authorList>
            <person name="Hebert F.O."/>
            <person name="Grambauer S."/>
            <person name="Barber I."/>
            <person name="Landry C.R."/>
            <person name="Aubin-Horth N."/>
        </authorList>
    </citation>
    <scope>NUCLEOTIDE SEQUENCE</scope>
</reference>
<dbReference type="AlphaFoldDB" id="A0A0V0J7H6"/>
<proteinExistence type="predicted"/>
<evidence type="ECO:0000313" key="1">
    <source>
        <dbReference type="EMBL" id="JAP61688.1"/>
    </source>
</evidence>
<accession>A0A0V0J7H6</accession>
<organism evidence="1">
    <name type="scientific">Schistocephalus solidus</name>
    <name type="common">Tapeworm</name>
    <dbReference type="NCBI Taxonomy" id="70667"/>
    <lineage>
        <taxon>Eukaryota</taxon>
        <taxon>Metazoa</taxon>
        <taxon>Spiralia</taxon>
        <taxon>Lophotrochozoa</taxon>
        <taxon>Platyhelminthes</taxon>
        <taxon>Cestoda</taxon>
        <taxon>Eucestoda</taxon>
        <taxon>Diphyllobothriidea</taxon>
        <taxon>Diphyllobothriidae</taxon>
        <taxon>Schistocephalus</taxon>
    </lineage>
</organism>
<dbReference type="EMBL" id="GEEE01001537">
    <property type="protein sequence ID" value="JAP61688.1"/>
    <property type="molecule type" value="Transcribed_RNA"/>
</dbReference>
<gene>
    <name evidence="1" type="ORF">TR167004</name>
</gene>
<name>A0A0V0J7H6_SCHSO</name>
<protein>
    <submittedName>
        <fullName evidence="1">Uncharacterized protein</fullName>
    </submittedName>
</protein>